<keyword evidence="2" id="KW-0560">Oxidoreductase</keyword>
<dbReference type="AlphaFoldDB" id="A0AAN8EGW9"/>
<name>A0AAN8EGW9_9EURO</name>
<dbReference type="Gene3D" id="3.40.50.720">
    <property type="entry name" value="NAD(P)-binding Rossmann-like Domain"/>
    <property type="match status" value="1"/>
</dbReference>
<protein>
    <recommendedName>
        <fullName evidence="3">NmrA-like domain-containing protein</fullName>
    </recommendedName>
</protein>
<reference evidence="4 5" key="1">
    <citation type="submission" date="2022-12" db="EMBL/GenBank/DDBJ databases">
        <title>Genomic features and morphological characterization of a novel Knufia sp. strain isolated from spacecraft assembly facility.</title>
        <authorList>
            <person name="Teixeira M."/>
            <person name="Chander A.M."/>
            <person name="Stajich J.E."/>
            <person name="Venkateswaran K."/>
        </authorList>
    </citation>
    <scope>NUCLEOTIDE SEQUENCE [LARGE SCALE GENOMIC DNA]</scope>
    <source>
        <strain evidence="4 5">FJI-L2-BK-P2</strain>
    </source>
</reference>
<sequence length="310" mass="34308">MPLRTVAIVGAGGHLGKEVGRALLSPIFRASYANVVFLKRQPTEGSGEKSFDDAQVRFYNDDTLSQALHGVDVLISTVGPAGHDFKDILIDAIAGSAVQLYIPSEFGVDHTIHDFPHAEWDRKKRHYDKAVAVIPTTKVCRIYNGLFIEDSIGPWYGFDVEHGIFESVGSPDKLISFTALRDVGNVVAQIARTPIEEIPECLHVSGDASTVRQLGAVMENAGSSPIQIKEIDLFDFKQKTLAEGTHDPSKYLRFLMGEGKIDHTMSGLKNDNEFVNPGQRNWCWKTMAEYAEETNGRPWIGYNWSADAIK</sequence>
<dbReference type="Proteomes" id="UP001316803">
    <property type="component" value="Unassembled WGS sequence"/>
</dbReference>
<evidence type="ECO:0000313" key="4">
    <source>
        <dbReference type="EMBL" id="KAK5949350.1"/>
    </source>
</evidence>
<feature type="domain" description="NmrA-like" evidence="3">
    <location>
        <begin position="5"/>
        <end position="238"/>
    </location>
</feature>
<dbReference type="SUPFAM" id="SSF51735">
    <property type="entry name" value="NAD(P)-binding Rossmann-fold domains"/>
    <property type="match status" value="1"/>
</dbReference>
<proteinExistence type="predicted"/>
<dbReference type="PANTHER" id="PTHR47706">
    <property type="entry name" value="NMRA-LIKE FAMILY PROTEIN"/>
    <property type="match status" value="1"/>
</dbReference>
<keyword evidence="1" id="KW-0521">NADP</keyword>
<gene>
    <name evidence="4" type="ORF">OHC33_009703</name>
</gene>
<evidence type="ECO:0000256" key="1">
    <source>
        <dbReference type="ARBA" id="ARBA00022857"/>
    </source>
</evidence>
<organism evidence="4 5">
    <name type="scientific">Knufia fluminis</name>
    <dbReference type="NCBI Taxonomy" id="191047"/>
    <lineage>
        <taxon>Eukaryota</taxon>
        <taxon>Fungi</taxon>
        <taxon>Dikarya</taxon>
        <taxon>Ascomycota</taxon>
        <taxon>Pezizomycotina</taxon>
        <taxon>Eurotiomycetes</taxon>
        <taxon>Chaetothyriomycetidae</taxon>
        <taxon>Chaetothyriales</taxon>
        <taxon>Trichomeriaceae</taxon>
        <taxon>Knufia</taxon>
    </lineage>
</organism>
<accession>A0AAN8EGW9</accession>
<evidence type="ECO:0000313" key="5">
    <source>
        <dbReference type="Proteomes" id="UP001316803"/>
    </source>
</evidence>
<evidence type="ECO:0000256" key="2">
    <source>
        <dbReference type="ARBA" id="ARBA00023002"/>
    </source>
</evidence>
<dbReference type="GO" id="GO:0016491">
    <property type="term" value="F:oxidoreductase activity"/>
    <property type="evidence" value="ECO:0007669"/>
    <property type="project" value="UniProtKB-KW"/>
</dbReference>
<dbReference type="InterPro" id="IPR051609">
    <property type="entry name" value="NmrA/Isoflavone_reductase-like"/>
</dbReference>
<comment type="caution">
    <text evidence="4">The sequence shown here is derived from an EMBL/GenBank/DDBJ whole genome shotgun (WGS) entry which is preliminary data.</text>
</comment>
<dbReference type="PANTHER" id="PTHR47706:SF9">
    <property type="entry name" value="NMRA-LIKE DOMAIN-CONTAINING PROTEIN-RELATED"/>
    <property type="match status" value="1"/>
</dbReference>
<dbReference type="InterPro" id="IPR036291">
    <property type="entry name" value="NAD(P)-bd_dom_sf"/>
</dbReference>
<dbReference type="Gene3D" id="3.90.25.10">
    <property type="entry name" value="UDP-galactose 4-epimerase, domain 1"/>
    <property type="match status" value="1"/>
</dbReference>
<dbReference type="Pfam" id="PF05368">
    <property type="entry name" value="NmrA"/>
    <property type="match status" value="1"/>
</dbReference>
<dbReference type="EMBL" id="JAKLMC020000037">
    <property type="protein sequence ID" value="KAK5949350.1"/>
    <property type="molecule type" value="Genomic_DNA"/>
</dbReference>
<keyword evidence="5" id="KW-1185">Reference proteome</keyword>
<dbReference type="InterPro" id="IPR008030">
    <property type="entry name" value="NmrA-like"/>
</dbReference>
<evidence type="ECO:0000259" key="3">
    <source>
        <dbReference type="Pfam" id="PF05368"/>
    </source>
</evidence>